<sequence>MSIISIEVTAMTVPEPSDAIPDFLLEQFDDLSAETLRGTGDYARKETYIAPDEMPDTIKEAFALQDDETRAAIGDYADELAAFLEERDADSLREITAARATTKSHGGTRDSGMA</sequence>
<organism evidence="1 2">
    <name type="scientific">Natrinema hispanicum</name>
    <dbReference type="NCBI Taxonomy" id="392421"/>
    <lineage>
        <taxon>Archaea</taxon>
        <taxon>Methanobacteriati</taxon>
        <taxon>Methanobacteriota</taxon>
        <taxon>Stenosarchaea group</taxon>
        <taxon>Halobacteria</taxon>
        <taxon>Halobacteriales</taxon>
        <taxon>Natrialbaceae</taxon>
        <taxon>Natrinema</taxon>
    </lineage>
</organism>
<protein>
    <submittedName>
        <fullName evidence="1">Uncharacterized protein</fullName>
    </submittedName>
</protein>
<name>A0A482YE71_9EURY</name>
<evidence type="ECO:0000313" key="2">
    <source>
        <dbReference type="Proteomes" id="UP000291097"/>
    </source>
</evidence>
<dbReference type="AlphaFoldDB" id="A0A482YE71"/>
<dbReference type="Proteomes" id="UP000291097">
    <property type="component" value="Unassembled WGS sequence"/>
</dbReference>
<accession>A0A482YE71</accession>
<dbReference type="EMBL" id="SHMP01000003">
    <property type="protein sequence ID" value="RZV11878.1"/>
    <property type="molecule type" value="Genomic_DNA"/>
</dbReference>
<proteinExistence type="predicted"/>
<gene>
    <name evidence="1" type="ORF">BDK88_0765</name>
</gene>
<evidence type="ECO:0000313" key="1">
    <source>
        <dbReference type="EMBL" id="RZV11878.1"/>
    </source>
</evidence>
<comment type="caution">
    <text evidence="1">The sequence shown here is derived from an EMBL/GenBank/DDBJ whole genome shotgun (WGS) entry which is preliminary data.</text>
</comment>
<reference evidence="1 2" key="1">
    <citation type="submission" date="2019-02" db="EMBL/GenBank/DDBJ databases">
        <title>Genomic Encyclopedia of Archaeal and Bacterial Type Strains, Phase II (KMG-II): from individual species to whole genera.</title>
        <authorList>
            <person name="Goeker M."/>
        </authorList>
    </citation>
    <scope>NUCLEOTIDE SEQUENCE [LARGE SCALE GENOMIC DNA]</scope>
    <source>
        <strain evidence="1 2">DSM 18328</strain>
    </source>
</reference>